<keyword evidence="3" id="KW-1185">Reference proteome</keyword>
<dbReference type="Pfam" id="PF00092">
    <property type="entry name" value="VWA"/>
    <property type="match status" value="1"/>
</dbReference>
<dbReference type="PANTHER" id="PTHR24020">
    <property type="entry name" value="COLLAGEN ALPHA"/>
    <property type="match status" value="1"/>
</dbReference>
<dbReference type="SUPFAM" id="SSF53300">
    <property type="entry name" value="vWA-like"/>
    <property type="match status" value="1"/>
</dbReference>
<evidence type="ECO:0000313" key="3">
    <source>
        <dbReference type="Proteomes" id="UP000001593"/>
    </source>
</evidence>
<proteinExistence type="predicted"/>
<dbReference type="AlphaFoldDB" id="A7T7P9"/>
<organism evidence="2 3">
    <name type="scientific">Nematostella vectensis</name>
    <name type="common">Starlet sea anemone</name>
    <dbReference type="NCBI Taxonomy" id="45351"/>
    <lineage>
        <taxon>Eukaryota</taxon>
        <taxon>Metazoa</taxon>
        <taxon>Cnidaria</taxon>
        <taxon>Anthozoa</taxon>
        <taxon>Hexacorallia</taxon>
        <taxon>Actiniaria</taxon>
        <taxon>Edwardsiidae</taxon>
        <taxon>Nematostella</taxon>
    </lineage>
</organism>
<dbReference type="PRINTS" id="PR00453">
    <property type="entry name" value="VWFADOMAIN"/>
</dbReference>
<feature type="non-terminal residue" evidence="2">
    <location>
        <position position="84"/>
    </location>
</feature>
<dbReference type="InterPro" id="IPR050525">
    <property type="entry name" value="ECM_Assembly_Org"/>
</dbReference>
<accession>A7T7P9</accession>
<dbReference type="PhylomeDB" id="A7T7P9"/>
<dbReference type="InterPro" id="IPR002035">
    <property type="entry name" value="VWF_A"/>
</dbReference>
<evidence type="ECO:0000313" key="2">
    <source>
        <dbReference type="EMBL" id="EDO28000.1"/>
    </source>
</evidence>
<evidence type="ECO:0000259" key="1">
    <source>
        <dbReference type="PROSITE" id="PS50234"/>
    </source>
</evidence>
<dbReference type="EMBL" id="DS472237">
    <property type="protein sequence ID" value="EDO28000.1"/>
    <property type="molecule type" value="Genomic_DNA"/>
</dbReference>
<dbReference type="InParanoid" id="A7T7P9"/>
<dbReference type="InterPro" id="IPR036465">
    <property type="entry name" value="vWFA_dom_sf"/>
</dbReference>
<gene>
    <name evidence="2" type="ORF">NEMVEDRAFT_v1g149189</name>
</gene>
<dbReference type="Proteomes" id="UP000001593">
    <property type="component" value="Unassembled WGS sequence"/>
</dbReference>
<dbReference type="HOGENOM" id="CLU_2534003_0_0_1"/>
<dbReference type="PANTHER" id="PTHR24020:SF20">
    <property type="entry name" value="PH DOMAIN-CONTAINING PROTEIN"/>
    <property type="match status" value="1"/>
</dbReference>
<name>A7T7P9_NEMVE</name>
<reference evidence="2 3" key="1">
    <citation type="journal article" date="2007" name="Science">
        <title>Sea anemone genome reveals ancestral eumetazoan gene repertoire and genomic organization.</title>
        <authorList>
            <person name="Putnam N.H."/>
            <person name="Srivastava M."/>
            <person name="Hellsten U."/>
            <person name="Dirks B."/>
            <person name="Chapman J."/>
            <person name="Salamov A."/>
            <person name="Terry A."/>
            <person name="Shapiro H."/>
            <person name="Lindquist E."/>
            <person name="Kapitonov V.V."/>
            <person name="Jurka J."/>
            <person name="Genikhovich G."/>
            <person name="Grigoriev I.V."/>
            <person name="Lucas S.M."/>
            <person name="Steele R.E."/>
            <person name="Finnerty J.R."/>
            <person name="Technau U."/>
            <person name="Martindale M.Q."/>
            <person name="Rokhsar D.S."/>
        </authorList>
    </citation>
    <scope>NUCLEOTIDE SEQUENCE [LARGE SCALE GENOMIC DNA]</scope>
    <source>
        <strain evidence="3">CH2 X CH6</strain>
    </source>
</reference>
<protein>
    <recommendedName>
        <fullName evidence="1">VWFA domain-containing protein</fullName>
    </recommendedName>
</protein>
<dbReference type="Gene3D" id="3.40.50.410">
    <property type="entry name" value="von Willebrand factor, type A domain"/>
    <property type="match status" value="1"/>
</dbReference>
<feature type="domain" description="VWFA" evidence="1">
    <location>
        <begin position="17"/>
        <end position="84"/>
    </location>
</feature>
<sequence>MNRLFAVSANDCKAEFDVAFLVDASDSIGRSSWKLSKQFLLEFLKTFEIGEDRVQLAVITYSTDAKIAFRFNTLKGNDLNAEKV</sequence>
<dbReference type="KEGG" id="nve:5498379"/>
<dbReference type="PROSITE" id="PS50234">
    <property type="entry name" value="VWFA"/>
    <property type="match status" value="1"/>
</dbReference>